<dbReference type="InterPro" id="IPR043504">
    <property type="entry name" value="Peptidase_S1_PA_chymotrypsin"/>
</dbReference>
<evidence type="ECO:0000256" key="1">
    <source>
        <dbReference type="ARBA" id="ARBA00022729"/>
    </source>
</evidence>
<sequence>MPSTQLAIAAAIAAVALGLPPGELFAPSDQSDQPHSISVRALPTVAALFAGGDVSQDHTCTASVVSSTTGDLLITAAHCVSGNGKGMKVVPGYDAGDAPYGVWPVTAVFVDSAWRSDTSEADDVAFLRVARTVVGGTTRRLQDVTGANTLGDTPAPSTSITVQGFNAGRDDHAVSCTVGLDMTVTDPTFRCGGYVSGSSGSPWLATGADGITRVTGVIGGPDEGGCTDATSYSPVFAAKTAALLARAERSGNDGDTAPDAGPASDCS</sequence>
<evidence type="ECO:0000259" key="4">
    <source>
        <dbReference type="Pfam" id="PF00089"/>
    </source>
</evidence>
<dbReference type="InterPro" id="IPR050966">
    <property type="entry name" value="Glutamyl_endopeptidase"/>
</dbReference>
<dbReference type="PANTHER" id="PTHR15462">
    <property type="entry name" value="SERINE PROTEASE"/>
    <property type="match status" value="1"/>
</dbReference>
<protein>
    <submittedName>
        <fullName evidence="5">V8-like Glu-specific endopeptidase</fullName>
    </submittedName>
</protein>
<keyword evidence="6" id="KW-1185">Reference proteome</keyword>
<organism evidence="5 6">
    <name type="scientific">Allobranchiibius huperziae</name>
    <dbReference type="NCBI Taxonomy" id="1874116"/>
    <lineage>
        <taxon>Bacteria</taxon>
        <taxon>Bacillati</taxon>
        <taxon>Actinomycetota</taxon>
        <taxon>Actinomycetes</taxon>
        <taxon>Micrococcales</taxon>
        <taxon>Dermacoccaceae</taxon>
        <taxon>Allobranchiibius</taxon>
    </lineage>
</organism>
<dbReference type="GO" id="GO:0006508">
    <property type="term" value="P:proteolysis"/>
    <property type="evidence" value="ECO:0007669"/>
    <property type="project" value="InterPro"/>
</dbReference>
<dbReference type="InterPro" id="IPR001254">
    <property type="entry name" value="Trypsin_dom"/>
</dbReference>
<accession>A0A853DJA6</accession>
<evidence type="ECO:0000313" key="6">
    <source>
        <dbReference type="Proteomes" id="UP000571817"/>
    </source>
</evidence>
<dbReference type="InterPro" id="IPR018114">
    <property type="entry name" value="TRYPSIN_HIS"/>
</dbReference>
<comment type="caution">
    <text evidence="5">The sequence shown here is derived from an EMBL/GenBank/DDBJ whole genome shotgun (WGS) entry which is preliminary data.</text>
</comment>
<evidence type="ECO:0000256" key="3">
    <source>
        <dbReference type="SAM" id="SignalP"/>
    </source>
</evidence>
<gene>
    <name evidence="5" type="ORF">HNR15_003002</name>
</gene>
<dbReference type="RefSeq" id="WP_179483141.1">
    <property type="nucleotide sequence ID" value="NZ_JACCFW010000001.1"/>
</dbReference>
<proteinExistence type="predicted"/>
<name>A0A853DJA6_9MICO</name>
<dbReference type="PROSITE" id="PS00134">
    <property type="entry name" value="TRYPSIN_HIS"/>
    <property type="match status" value="1"/>
</dbReference>
<evidence type="ECO:0000313" key="5">
    <source>
        <dbReference type="EMBL" id="NYJ76039.1"/>
    </source>
</evidence>
<dbReference type="GO" id="GO:0004252">
    <property type="term" value="F:serine-type endopeptidase activity"/>
    <property type="evidence" value="ECO:0007669"/>
    <property type="project" value="InterPro"/>
</dbReference>
<evidence type="ECO:0000256" key="2">
    <source>
        <dbReference type="SAM" id="MobiDB-lite"/>
    </source>
</evidence>
<dbReference type="SUPFAM" id="SSF50494">
    <property type="entry name" value="Trypsin-like serine proteases"/>
    <property type="match status" value="1"/>
</dbReference>
<feature type="chain" id="PRO_5039707678" evidence="3">
    <location>
        <begin position="27"/>
        <end position="267"/>
    </location>
</feature>
<keyword evidence="1 3" id="KW-0732">Signal</keyword>
<dbReference type="EMBL" id="JACCFW010000001">
    <property type="protein sequence ID" value="NYJ76039.1"/>
    <property type="molecule type" value="Genomic_DNA"/>
</dbReference>
<feature type="region of interest" description="Disordered" evidence="2">
    <location>
        <begin position="247"/>
        <end position="267"/>
    </location>
</feature>
<dbReference type="AlphaFoldDB" id="A0A853DJA6"/>
<dbReference type="InterPro" id="IPR009003">
    <property type="entry name" value="Peptidase_S1_PA"/>
</dbReference>
<dbReference type="Proteomes" id="UP000571817">
    <property type="component" value="Unassembled WGS sequence"/>
</dbReference>
<dbReference type="Gene3D" id="2.40.10.10">
    <property type="entry name" value="Trypsin-like serine proteases"/>
    <property type="match status" value="2"/>
</dbReference>
<feature type="domain" description="Peptidase S1" evidence="4">
    <location>
        <begin position="43"/>
        <end position="229"/>
    </location>
</feature>
<reference evidence="5 6" key="1">
    <citation type="submission" date="2020-07" db="EMBL/GenBank/DDBJ databases">
        <title>Sequencing the genomes of 1000 actinobacteria strains.</title>
        <authorList>
            <person name="Klenk H.-P."/>
        </authorList>
    </citation>
    <scope>NUCLEOTIDE SEQUENCE [LARGE SCALE GENOMIC DNA]</scope>
    <source>
        <strain evidence="5 6">DSM 29531</strain>
    </source>
</reference>
<dbReference type="Pfam" id="PF00089">
    <property type="entry name" value="Trypsin"/>
    <property type="match status" value="1"/>
</dbReference>
<feature type="signal peptide" evidence="3">
    <location>
        <begin position="1"/>
        <end position="26"/>
    </location>
</feature>